<gene>
    <name evidence="1" type="ORF">LCGC14_0430510</name>
</gene>
<protein>
    <submittedName>
        <fullName evidence="1">Uncharacterized protein</fullName>
    </submittedName>
</protein>
<reference evidence="1" key="1">
    <citation type="journal article" date="2015" name="Nature">
        <title>Complex archaea that bridge the gap between prokaryotes and eukaryotes.</title>
        <authorList>
            <person name="Spang A."/>
            <person name="Saw J.H."/>
            <person name="Jorgensen S.L."/>
            <person name="Zaremba-Niedzwiedzka K."/>
            <person name="Martijn J."/>
            <person name="Lind A.E."/>
            <person name="van Eijk R."/>
            <person name="Schleper C."/>
            <person name="Guy L."/>
            <person name="Ettema T.J."/>
        </authorList>
    </citation>
    <scope>NUCLEOTIDE SEQUENCE</scope>
</reference>
<dbReference type="EMBL" id="LAZR01000402">
    <property type="protein sequence ID" value="KKN70473.1"/>
    <property type="molecule type" value="Genomic_DNA"/>
</dbReference>
<proteinExistence type="predicted"/>
<comment type="caution">
    <text evidence="1">The sequence shown here is derived from an EMBL/GenBank/DDBJ whole genome shotgun (WGS) entry which is preliminary data.</text>
</comment>
<organism evidence="1">
    <name type="scientific">marine sediment metagenome</name>
    <dbReference type="NCBI Taxonomy" id="412755"/>
    <lineage>
        <taxon>unclassified sequences</taxon>
        <taxon>metagenomes</taxon>
        <taxon>ecological metagenomes</taxon>
    </lineage>
</organism>
<evidence type="ECO:0000313" key="1">
    <source>
        <dbReference type="EMBL" id="KKN70473.1"/>
    </source>
</evidence>
<name>A0A0F9VXN5_9ZZZZ</name>
<accession>A0A0F9VXN5</accession>
<dbReference type="AlphaFoldDB" id="A0A0F9VXN5"/>
<sequence>MAYAENYADRMQAQYTEEDLDQMDKSVHTKLGHSNLSAHISAPRYTRDFGECRKLIDLLSDNMAWFDITKLDTDRLKMDGRFVGQEWEVTLASTLDLSVRGPTLEIAVAKAILIDGVLGKVDPGVEVEVAEINTITMDFELGGQNGTEEEG</sequence>